<name>A0A914XVL5_9BILA</name>
<dbReference type="Proteomes" id="UP000887577">
    <property type="component" value="Unplaced"/>
</dbReference>
<organism evidence="2 3">
    <name type="scientific">Panagrolaimus superbus</name>
    <dbReference type="NCBI Taxonomy" id="310955"/>
    <lineage>
        <taxon>Eukaryota</taxon>
        <taxon>Metazoa</taxon>
        <taxon>Ecdysozoa</taxon>
        <taxon>Nematoda</taxon>
        <taxon>Chromadorea</taxon>
        <taxon>Rhabditida</taxon>
        <taxon>Tylenchina</taxon>
        <taxon>Panagrolaimomorpha</taxon>
        <taxon>Panagrolaimoidea</taxon>
        <taxon>Panagrolaimidae</taxon>
        <taxon>Panagrolaimus</taxon>
    </lineage>
</organism>
<reference evidence="3" key="1">
    <citation type="submission" date="2022-11" db="UniProtKB">
        <authorList>
            <consortium name="WormBaseParasite"/>
        </authorList>
    </citation>
    <scope>IDENTIFICATION</scope>
</reference>
<dbReference type="WBParaSite" id="PSU_v2.g10571.t1">
    <property type="protein sequence ID" value="PSU_v2.g10571.t1"/>
    <property type="gene ID" value="PSU_v2.g10571"/>
</dbReference>
<dbReference type="AlphaFoldDB" id="A0A914XVL5"/>
<accession>A0A914XVL5</accession>
<evidence type="ECO:0000256" key="1">
    <source>
        <dbReference type="SAM" id="MobiDB-lite"/>
    </source>
</evidence>
<proteinExistence type="predicted"/>
<evidence type="ECO:0000313" key="3">
    <source>
        <dbReference type="WBParaSite" id="PSU_v2.g10571.t1"/>
    </source>
</evidence>
<evidence type="ECO:0000313" key="2">
    <source>
        <dbReference type="Proteomes" id="UP000887577"/>
    </source>
</evidence>
<feature type="region of interest" description="Disordered" evidence="1">
    <location>
        <begin position="28"/>
        <end position="59"/>
    </location>
</feature>
<keyword evidence="2" id="KW-1185">Reference proteome</keyword>
<sequence>MLAKEVLYEVPAQLTSYMKSKGIYPRSATSPFLDDQSRRTSINTLESPRTPRRLLPAPPDDRYFNFNNLQIS</sequence>
<protein>
    <submittedName>
        <fullName evidence="3">Uncharacterized protein</fullName>
    </submittedName>
</protein>